<feature type="coiled-coil region" evidence="15">
    <location>
        <begin position="149"/>
        <end position="176"/>
    </location>
</feature>
<dbReference type="CDD" id="cd11056">
    <property type="entry name" value="CYP6-like"/>
    <property type="match status" value="1"/>
</dbReference>
<dbReference type="PROSITE" id="PS00086">
    <property type="entry name" value="CYTOCHROME_P450"/>
    <property type="match status" value="1"/>
</dbReference>
<keyword evidence="6 13" id="KW-0479">Metal-binding</keyword>
<evidence type="ECO:0000256" key="9">
    <source>
        <dbReference type="ARBA" id="ARBA00023002"/>
    </source>
</evidence>
<keyword evidence="16" id="KW-1133">Transmembrane helix</keyword>
<name>A0AAW1VCG1_9CUCU</name>
<keyword evidence="16" id="KW-0812">Transmembrane</keyword>
<dbReference type="PRINTS" id="PR00385">
    <property type="entry name" value="P450"/>
</dbReference>
<keyword evidence="12 16" id="KW-0472">Membrane</keyword>
<feature type="binding site" description="axial binding residue" evidence="13">
    <location>
        <position position="439"/>
    </location>
    <ligand>
        <name>heme</name>
        <dbReference type="ChEBI" id="CHEBI:30413"/>
    </ligand>
    <ligandPart>
        <name>Fe</name>
        <dbReference type="ChEBI" id="CHEBI:18248"/>
    </ligandPart>
</feature>
<evidence type="ECO:0000256" key="3">
    <source>
        <dbReference type="ARBA" id="ARBA00004406"/>
    </source>
</evidence>
<evidence type="ECO:0000256" key="14">
    <source>
        <dbReference type="RuleBase" id="RU000461"/>
    </source>
</evidence>
<evidence type="ECO:0000256" key="2">
    <source>
        <dbReference type="ARBA" id="ARBA00004174"/>
    </source>
</evidence>
<evidence type="ECO:0000256" key="11">
    <source>
        <dbReference type="ARBA" id="ARBA00023033"/>
    </source>
</evidence>
<dbReference type="AlphaFoldDB" id="A0AAW1VCG1"/>
<evidence type="ECO:0000256" key="12">
    <source>
        <dbReference type="ARBA" id="ARBA00023136"/>
    </source>
</evidence>
<dbReference type="InterPro" id="IPR002401">
    <property type="entry name" value="Cyt_P450_E_grp-I"/>
</dbReference>
<dbReference type="Proteomes" id="UP001431783">
    <property type="component" value="Unassembled WGS sequence"/>
</dbReference>
<sequence>MMWLVLLLIIFAILYIYMKRSLSYWENKNVVFEKPSIIFGNFINAALRKEQLGYTLKRLYDQMDDTLPYFGVYVFHSPYLVVKSRDMIKQVLIKNFSSFINRTEYSNVDVDPFSSNVLFSLKNDIWKTTRTKLSPIFTSGKMKLMLPLMKEVTNEMDDILNEMEGKEIDVRDLSKRYSVDIISSCAFGINAGSLKDANSEMKTMVTRMLDQRGFTRSFAVFAWFFCPILVDIFRIPFIEKESSQYLAEVFKQSMKKRKENNTKRNDLIDMLNELKEEEAQNDQFEFDDIFMSAQAIAFFNAGTEGASILMTLSLYEMALNPDIQKELRKEIRQNIDTDGSLSYENLFGMEYLDLVVKETLRKYPFVQFLRRFAEKDVLIEETGLLVEKGTPVFVPLLAIHYDPKYYPNPEKFDPDRFKGDKIKDLQYVYLPFGDGPRKCIGDRFALMSAKIGLAMFLKNFEVTPGEQTEIPLKFNKAAFFLTPEKGVVFLKINKLIN</sequence>
<dbReference type="SUPFAM" id="SSF48264">
    <property type="entry name" value="Cytochrome P450"/>
    <property type="match status" value="1"/>
</dbReference>
<comment type="cofactor">
    <cofactor evidence="1 13">
        <name>heme</name>
        <dbReference type="ChEBI" id="CHEBI:30413"/>
    </cofactor>
</comment>
<reference evidence="17 18" key="1">
    <citation type="submission" date="2023-03" db="EMBL/GenBank/DDBJ databases">
        <title>Genome insight into feeding habits of ladybird beetles.</title>
        <authorList>
            <person name="Li H.-S."/>
            <person name="Huang Y.-H."/>
            <person name="Pang H."/>
        </authorList>
    </citation>
    <scope>NUCLEOTIDE SEQUENCE [LARGE SCALE GENOMIC DNA]</scope>
    <source>
        <strain evidence="17">SYSU_2023b</strain>
        <tissue evidence="17">Whole body</tissue>
    </source>
</reference>
<comment type="similarity">
    <text evidence="4 14">Belongs to the cytochrome P450 family.</text>
</comment>
<dbReference type="FunFam" id="1.10.630.10:FF:000042">
    <property type="entry name" value="Cytochrome P450"/>
    <property type="match status" value="1"/>
</dbReference>
<feature type="coiled-coil region" evidence="15">
    <location>
        <begin position="257"/>
        <end position="287"/>
    </location>
</feature>
<dbReference type="EMBL" id="JARQZJ010000126">
    <property type="protein sequence ID" value="KAK9890706.1"/>
    <property type="molecule type" value="Genomic_DNA"/>
</dbReference>
<comment type="caution">
    <text evidence="17">The sequence shown here is derived from an EMBL/GenBank/DDBJ whole genome shotgun (WGS) entry which is preliminary data.</text>
</comment>
<evidence type="ECO:0000256" key="13">
    <source>
        <dbReference type="PIRSR" id="PIRSR602401-1"/>
    </source>
</evidence>
<evidence type="ECO:0000256" key="7">
    <source>
        <dbReference type="ARBA" id="ARBA00022824"/>
    </source>
</evidence>
<dbReference type="GO" id="GO:0005506">
    <property type="term" value="F:iron ion binding"/>
    <property type="evidence" value="ECO:0007669"/>
    <property type="project" value="InterPro"/>
</dbReference>
<keyword evidence="9 14" id="KW-0560">Oxidoreductase</keyword>
<evidence type="ECO:0000313" key="17">
    <source>
        <dbReference type="EMBL" id="KAK9890706.1"/>
    </source>
</evidence>
<evidence type="ECO:0000256" key="4">
    <source>
        <dbReference type="ARBA" id="ARBA00010617"/>
    </source>
</evidence>
<dbReference type="InterPro" id="IPR036396">
    <property type="entry name" value="Cyt_P450_sf"/>
</dbReference>
<keyword evidence="8" id="KW-0492">Microsome</keyword>
<evidence type="ECO:0000256" key="5">
    <source>
        <dbReference type="ARBA" id="ARBA00022617"/>
    </source>
</evidence>
<evidence type="ECO:0000256" key="10">
    <source>
        <dbReference type="ARBA" id="ARBA00023004"/>
    </source>
</evidence>
<keyword evidence="5 13" id="KW-0349">Heme</keyword>
<keyword evidence="7" id="KW-0256">Endoplasmic reticulum</keyword>
<dbReference type="InterPro" id="IPR050476">
    <property type="entry name" value="Insect_CytP450_Detox"/>
</dbReference>
<evidence type="ECO:0000256" key="15">
    <source>
        <dbReference type="SAM" id="Coils"/>
    </source>
</evidence>
<protein>
    <recommendedName>
        <fullName evidence="19">Cytochrome P450</fullName>
    </recommendedName>
</protein>
<keyword evidence="11 14" id="KW-0503">Monooxygenase</keyword>
<dbReference type="GO" id="GO:0005789">
    <property type="term" value="C:endoplasmic reticulum membrane"/>
    <property type="evidence" value="ECO:0007669"/>
    <property type="project" value="UniProtKB-SubCell"/>
</dbReference>
<dbReference type="InterPro" id="IPR001128">
    <property type="entry name" value="Cyt_P450"/>
</dbReference>
<evidence type="ECO:0000256" key="6">
    <source>
        <dbReference type="ARBA" id="ARBA00022723"/>
    </source>
</evidence>
<dbReference type="Gene3D" id="1.10.630.10">
    <property type="entry name" value="Cytochrome P450"/>
    <property type="match status" value="1"/>
</dbReference>
<gene>
    <name evidence="17" type="ORF">WA026_012056</name>
</gene>
<comment type="subcellular location">
    <subcellularLocation>
        <location evidence="3">Endoplasmic reticulum membrane</location>
        <topology evidence="3">Peripheral membrane protein</topology>
    </subcellularLocation>
    <subcellularLocation>
        <location evidence="2">Microsome membrane</location>
        <topology evidence="2">Peripheral membrane protein</topology>
    </subcellularLocation>
</comment>
<proteinExistence type="inferred from homology"/>
<dbReference type="GO" id="GO:0004497">
    <property type="term" value="F:monooxygenase activity"/>
    <property type="evidence" value="ECO:0007669"/>
    <property type="project" value="UniProtKB-KW"/>
</dbReference>
<dbReference type="InterPro" id="IPR017972">
    <property type="entry name" value="Cyt_P450_CS"/>
</dbReference>
<dbReference type="PANTHER" id="PTHR24292">
    <property type="entry name" value="CYTOCHROME P450"/>
    <property type="match status" value="1"/>
</dbReference>
<evidence type="ECO:0000256" key="1">
    <source>
        <dbReference type="ARBA" id="ARBA00001971"/>
    </source>
</evidence>
<keyword evidence="15" id="KW-0175">Coiled coil</keyword>
<evidence type="ECO:0000256" key="8">
    <source>
        <dbReference type="ARBA" id="ARBA00022848"/>
    </source>
</evidence>
<dbReference type="PANTHER" id="PTHR24292:SF45">
    <property type="entry name" value="CYTOCHROME P450 6G1-RELATED"/>
    <property type="match status" value="1"/>
</dbReference>
<organism evidence="17 18">
    <name type="scientific">Henosepilachna vigintioctopunctata</name>
    <dbReference type="NCBI Taxonomy" id="420089"/>
    <lineage>
        <taxon>Eukaryota</taxon>
        <taxon>Metazoa</taxon>
        <taxon>Ecdysozoa</taxon>
        <taxon>Arthropoda</taxon>
        <taxon>Hexapoda</taxon>
        <taxon>Insecta</taxon>
        <taxon>Pterygota</taxon>
        <taxon>Neoptera</taxon>
        <taxon>Endopterygota</taxon>
        <taxon>Coleoptera</taxon>
        <taxon>Polyphaga</taxon>
        <taxon>Cucujiformia</taxon>
        <taxon>Coccinelloidea</taxon>
        <taxon>Coccinellidae</taxon>
        <taxon>Epilachninae</taxon>
        <taxon>Epilachnini</taxon>
        <taxon>Henosepilachna</taxon>
    </lineage>
</organism>
<dbReference type="GO" id="GO:0020037">
    <property type="term" value="F:heme binding"/>
    <property type="evidence" value="ECO:0007669"/>
    <property type="project" value="InterPro"/>
</dbReference>
<feature type="transmembrane region" description="Helical" evidence="16">
    <location>
        <begin position="217"/>
        <end position="237"/>
    </location>
</feature>
<dbReference type="Pfam" id="PF00067">
    <property type="entry name" value="p450"/>
    <property type="match status" value="1"/>
</dbReference>
<evidence type="ECO:0008006" key="19">
    <source>
        <dbReference type="Google" id="ProtNLM"/>
    </source>
</evidence>
<keyword evidence="10 13" id="KW-0408">Iron</keyword>
<evidence type="ECO:0000313" key="18">
    <source>
        <dbReference type="Proteomes" id="UP001431783"/>
    </source>
</evidence>
<accession>A0AAW1VCG1</accession>
<evidence type="ECO:0000256" key="16">
    <source>
        <dbReference type="SAM" id="Phobius"/>
    </source>
</evidence>
<keyword evidence="18" id="KW-1185">Reference proteome</keyword>
<dbReference type="GO" id="GO:0016705">
    <property type="term" value="F:oxidoreductase activity, acting on paired donors, with incorporation or reduction of molecular oxygen"/>
    <property type="evidence" value="ECO:0007669"/>
    <property type="project" value="InterPro"/>
</dbReference>
<dbReference type="PRINTS" id="PR00463">
    <property type="entry name" value="EP450I"/>
</dbReference>